<proteinExistence type="predicted"/>
<comment type="subcellular location">
    <subcellularLocation>
        <location evidence="1">Cell membrane</location>
        <topology evidence="1">Multi-pass membrane protein</topology>
    </subcellularLocation>
</comment>
<feature type="transmembrane region" description="Helical" evidence="5">
    <location>
        <begin position="33"/>
        <end position="54"/>
    </location>
</feature>
<evidence type="ECO:0000256" key="2">
    <source>
        <dbReference type="ARBA" id="ARBA00022692"/>
    </source>
</evidence>
<dbReference type="SUPFAM" id="SSF90123">
    <property type="entry name" value="ABC transporter transmembrane region"/>
    <property type="match status" value="1"/>
</dbReference>
<dbReference type="InterPro" id="IPR017871">
    <property type="entry name" value="ABC_transporter-like_CS"/>
</dbReference>
<dbReference type="EMBL" id="CP165727">
    <property type="protein sequence ID" value="XDV67428.1"/>
    <property type="molecule type" value="Genomic_DNA"/>
</dbReference>
<dbReference type="GO" id="GO:0015421">
    <property type="term" value="F:ABC-type oligopeptide transporter activity"/>
    <property type="evidence" value="ECO:0007669"/>
    <property type="project" value="TreeGrafter"/>
</dbReference>
<protein>
    <submittedName>
        <fullName evidence="8">ABC transporter transmembrane domain-containing protein</fullName>
    </submittedName>
</protein>
<keyword evidence="4 5" id="KW-0472">Membrane</keyword>
<evidence type="ECO:0000256" key="5">
    <source>
        <dbReference type="SAM" id="Phobius"/>
    </source>
</evidence>
<evidence type="ECO:0000259" key="7">
    <source>
        <dbReference type="PROSITE" id="PS50929"/>
    </source>
</evidence>
<dbReference type="PROSITE" id="PS00211">
    <property type="entry name" value="ABC_TRANSPORTER_1"/>
    <property type="match status" value="1"/>
</dbReference>
<dbReference type="Pfam" id="PF00005">
    <property type="entry name" value="ABC_tran"/>
    <property type="match status" value="1"/>
</dbReference>
<dbReference type="Gene3D" id="1.20.1560.10">
    <property type="entry name" value="ABC transporter type 1, transmembrane domain"/>
    <property type="match status" value="1"/>
</dbReference>
<keyword evidence="3 5" id="KW-1133">Transmembrane helix</keyword>
<feature type="domain" description="ABC transmembrane type-1" evidence="7">
    <location>
        <begin position="34"/>
        <end position="314"/>
    </location>
</feature>
<dbReference type="RefSeq" id="WP_369779295.1">
    <property type="nucleotide sequence ID" value="NZ_CP165727.1"/>
</dbReference>
<dbReference type="InterPro" id="IPR027417">
    <property type="entry name" value="P-loop_NTPase"/>
</dbReference>
<dbReference type="InterPro" id="IPR011527">
    <property type="entry name" value="ABC1_TM_dom"/>
</dbReference>
<dbReference type="Pfam" id="PF00664">
    <property type="entry name" value="ABC_membrane"/>
    <property type="match status" value="1"/>
</dbReference>
<reference evidence="8" key="1">
    <citation type="submission" date="2024-08" db="EMBL/GenBank/DDBJ databases">
        <authorList>
            <person name="Yu S.T."/>
        </authorList>
    </citation>
    <scope>NUCLEOTIDE SEQUENCE</scope>
    <source>
        <strain evidence="8">R33</strain>
    </source>
</reference>
<dbReference type="InterPro" id="IPR036640">
    <property type="entry name" value="ABC1_TM_sf"/>
</dbReference>
<dbReference type="SUPFAM" id="SSF52540">
    <property type="entry name" value="P-loop containing nucleoside triphosphate hydrolases"/>
    <property type="match status" value="1"/>
</dbReference>
<dbReference type="PANTHER" id="PTHR43394:SF1">
    <property type="entry name" value="ATP-BINDING CASSETTE SUB-FAMILY B MEMBER 10, MITOCHONDRIAL"/>
    <property type="match status" value="1"/>
</dbReference>
<keyword evidence="2 5" id="KW-0812">Transmembrane</keyword>
<dbReference type="InterPro" id="IPR003439">
    <property type="entry name" value="ABC_transporter-like_ATP-bd"/>
</dbReference>
<dbReference type="GO" id="GO:0016887">
    <property type="term" value="F:ATP hydrolysis activity"/>
    <property type="evidence" value="ECO:0007669"/>
    <property type="project" value="InterPro"/>
</dbReference>
<dbReference type="CDD" id="cd07346">
    <property type="entry name" value="ABC_6TM_exporters"/>
    <property type="match status" value="1"/>
</dbReference>
<evidence type="ECO:0000313" key="8">
    <source>
        <dbReference type="EMBL" id="XDV67428.1"/>
    </source>
</evidence>
<evidence type="ECO:0000256" key="1">
    <source>
        <dbReference type="ARBA" id="ARBA00004651"/>
    </source>
</evidence>
<dbReference type="InterPro" id="IPR039421">
    <property type="entry name" value="Type_1_exporter"/>
</dbReference>
<dbReference type="Gene3D" id="3.40.50.300">
    <property type="entry name" value="P-loop containing nucleotide triphosphate hydrolases"/>
    <property type="match status" value="1"/>
</dbReference>
<evidence type="ECO:0000256" key="4">
    <source>
        <dbReference type="ARBA" id="ARBA00023136"/>
    </source>
</evidence>
<dbReference type="GO" id="GO:0005886">
    <property type="term" value="C:plasma membrane"/>
    <property type="evidence" value="ECO:0007669"/>
    <property type="project" value="UniProtKB-SubCell"/>
</dbReference>
<sequence length="563" mass="59018">MPSNNPLPELGDPDLRSPRSYLRWLIGRQSSTLFLGVLWGCLWMASMGLTPFAIGRAIDAMTEKDTDRLLVWTGVIMGLALVTTAGSVLRHRCDTIGRLKANYLTFRLVAAHAVRLGATLPKRISTGEVVAIGTADITRIGALPGAVARGIGSAVTVVLVALVLLSTSVTLGLLVLIGVPVLLAGTGPLLRPLHKRIGSYRDLQGDLTNRAGDIVSGLRVLRGIGGEAAFGERYRKDSQRLRQAGVHVAKVESVLPAAEVLLPGIFVVAVVWIGARLAVGGGLTAGELVAAYGYAAFLMLPMRTATSAVQSFVGADVAAQRVVRVLALEPDATSDIARADLSEAPDLYDAESGLRVRPGLMTAIAASTPEEGAAIAERLGRYAPGEVTVGGVPLDSLPLEQVRELILVARNEDTLFSGVLAEDLGGRSDQVRAQALHDANADDIVEALPDGLATVVTAGGSAFSGGQQQRLRLARALAAQPGVLVLVDPTSAVDAHTESVIAERLHRSRAELTTVVVSNSPLLLDQADEVAYVEDGKVVATGTHRELATGASQYAAVVMREET</sequence>
<dbReference type="PANTHER" id="PTHR43394">
    <property type="entry name" value="ATP-DEPENDENT PERMEASE MDL1, MITOCHONDRIAL"/>
    <property type="match status" value="1"/>
</dbReference>
<feature type="transmembrane region" description="Helical" evidence="5">
    <location>
        <begin position="260"/>
        <end position="279"/>
    </location>
</feature>
<name>A0AB39YBR8_9ACTN</name>
<feature type="transmembrane region" description="Helical" evidence="5">
    <location>
        <begin position="285"/>
        <end position="302"/>
    </location>
</feature>
<gene>
    <name evidence="8" type="ORF">AB5J51_33140</name>
</gene>
<dbReference type="AlphaFoldDB" id="A0AB39YBR8"/>
<feature type="transmembrane region" description="Helical" evidence="5">
    <location>
        <begin position="69"/>
        <end position="89"/>
    </location>
</feature>
<evidence type="ECO:0000256" key="3">
    <source>
        <dbReference type="ARBA" id="ARBA00022989"/>
    </source>
</evidence>
<dbReference type="PROSITE" id="PS50929">
    <property type="entry name" value="ABC_TM1F"/>
    <property type="match status" value="1"/>
</dbReference>
<dbReference type="GO" id="GO:0005524">
    <property type="term" value="F:ATP binding"/>
    <property type="evidence" value="ECO:0007669"/>
    <property type="project" value="InterPro"/>
</dbReference>
<organism evidence="8">
    <name type="scientific">Streptomyces sp. R33</name>
    <dbReference type="NCBI Taxonomy" id="3238629"/>
    <lineage>
        <taxon>Bacteria</taxon>
        <taxon>Bacillati</taxon>
        <taxon>Actinomycetota</taxon>
        <taxon>Actinomycetes</taxon>
        <taxon>Kitasatosporales</taxon>
        <taxon>Streptomycetaceae</taxon>
        <taxon>Streptomyces</taxon>
    </lineage>
</organism>
<feature type="domain" description="ABC transporter" evidence="6">
    <location>
        <begin position="331"/>
        <end position="560"/>
    </location>
</feature>
<dbReference type="PROSITE" id="PS50893">
    <property type="entry name" value="ABC_TRANSPORTER_2"/>
    <property type="match status" value="1"/>
</dbReference>
<accession>A0AB39YBR8</accession>
<evidence type="ECO:0000259" key="6">
    <source>
        <dbReference type="PROSITE" id="PS50893"/>
    </source>
</evidence>